<dbReference type="SUPFAM" id="SSF81901">
    <property type="entry name" value="HCP-like"/>
    <property type="match status" value="2"/>
</dbReference>
<comment type="subcellular location">
    <subcellularLocation>
        <location evidence="1">Membrane</location>
        <topology evidence="1">Single-pass membrane protein</topology>
    </subcellularLocation>
</comment>
<dbReference type="EMBL" id="CP029343">
    <property type="protein sequence ID" value="AWL06942.1"/>
    <property type="molecule type" value="Genomic_DNA"/>
</dbReference>
<keyword evidence="3" id="KW-1133">Transmembrane helix</keyword>
<dbReference type="Gene3D" id="1.25.40.10">
    <property type="entry name" value="Tetratricopeptide repeat domain"/>
    <property type="match status" value="2"/>
</dbReference>
<sequence>MSVAILFLAAAAAVASVHDSAEQDRIRQAMKFDLYACARPDYPPAALAQRAGGQSTLDIRIDAEGKVTDARVAVSSGRADLDAAALAGIRKCAFHALNTLGKSPGKRFAAQFIWQPGEPPRALDPALVARTQRLAELGDPAAQNTLGTWHEQGRFGQKDLAQAAALYRLAAHGGNAFAQNNLGVLLNRGVGVARDRRQAVFWYARAAEQGHGWAQANLSWAYQHGSAGEPNMEQARAWLTRSAEGGLAAAQVRLGLLMLERAVYAETRAPGAQWFARAAVADDPAGLYYLGRSYELGVGNEPDDALAAALYRRALGRSGGRAETALATLIEAGREQAEAPDEALTLYETAMRSGDGGAFYHYGLVLERRGDHALAAALFRHGQRLGDCRAAVRAIQARAGRAPQAHVASLRAIRPVSVEQCGNPLDPRRHGWRELY</sequence>
<dbReference type="RefSeq" id="WP_109347241.1">
    <property type="nucleotide sequence ID" value="NZ_CP029343.1"/>
</dbReference>
<dbReference type="NCBIfam" id="TIGR01352">
    <property type="entry name" value="tonB_Cterm"/>
    <property type="match status" value="1"/>
</dbReference>
<reference evidence="6 7" key="1">
    <citation type="submission" date="2018-05" db="EMBL/GenBank/DDBJ databases">
        <title>Complete genome sequence of Massilia oculi sp. nov. CCUG 43427T (=DSM 26321T), the type strain of M. oculi, and comparison with genome sequences of other Massilia strains.</title>
        <authorList>
            <person name="Zhu B."/>
        </authorList>
    </citation>
    <scope>NUCLEOTIDE SEQUENCE [LARGE SCALE GENOMIC DNA]</scope>
    <source>
        <strain evidence="6 7">CCUG 43427</strain>
    </source>
</reference>
<dbReference type="GO" id="GO:0016020">
    <property type="term" value="C:membrane"/>
    <property type="evidence" value="ECO:0007669"/>
    <property type="project" value="UniProtKB-SubCell"/>
</dbReference>
<dbReference type="InterPro" id="IPR006260">
    <property type="entry name" value="TonB/TolA_C"/>
</dbReference>
<accession>A0A2S2DNJ9</accession>
<dbReference type="InterPro" id="IPR050767">
    <property type="entry name" value="Sel1_AlgK"/>
</dbReference>
<dbReference type="InterPro" id="IPR006597">
    <property type="entry name" value="Sel1-like"/>
</dbReference>
<dbReference type="PANTHER" id="PTHR11102">
    <property type="entry name" value="SEL-1-LIKE PROTEIN"/>
    <property type="match status" value="1"/>
</dbReference>
<evidence type="ECO:0000259" key="5">
    <source>
        <dbReference type="PROSITE" id="PS52015"/>
    </source>
</evidence>
<dbReference type="AlphaFoldDB" id="A0A2S2DNJ9"/>
<dbReference type="InterPro" id="IPR011990">
    <property type="entry name" value="TPR-like_helical_dom_sf"/>
</dbReference>
<dbReference type="PANTHER" id="PTHR11102:SF160">
    <property type="entry name" value="ERAD-ASSOCIATED E3 UBIQUITIN-PROTEIN LIGASE COMPONENT HRD3"/>
    <property type="match status" value="1"/>
</dbReference>
<evidence type="ECO:0000313" key="7">
    <source>
        <dbReference type="Proteomes" id="UP000245820"/>
    </source>
</evidence>
<dbReference type="Gene3D" id="3.30.1150.10">
    <property type="match status" value="1"/>
</dbReference>
<dbReference type="SUPFAM" id="SSF74653">
    <property type="entry name" value="TolA/TonB C-terminal domain"/>
    <property type="match status" value="1"/>
</dbReference>
<organism evidence="6 7">
    <name type="scientific">Massilia oculi</name>
    <dbReference type="NCBI Taxonomy" id="945844"/>
    <lineage>
        <taxon>Bacteria</taxon>
        <taxon>Pseudomonadati</taxon>
        <taxon>Pseudomonadota</taxon>
        <taxon>Betaproteobacteria</taxon>
        <taxon>Burkholderiales</taxon>
        <taxon>Oxalobacteraceae</taxon>
        <taxon>Telluria group</taxon>
        <taxon>Massilia</taxon>
    </lineage>
</organism>
<evidence type="ECO:0000256" key="2">
    <source>
        <dbReference type="ARBA" id="ARBA00022692"/>
    </source>
</evidence>
<evidence type="ECO:0000256" key="4">
    <source>
        <dbReference type="ARBA" id="ARBA00023136"/>
    </source>
</evidence>
<keyword evidence="7" id="KW-1185">Reference proteome</keyword>
<dbReference type="Pfam" id="PF08238">
    <property type="entry name" value="Sel1"/>
    <property type="match status" value="4"/>
</dbReference>
<evidence type="ECO:0000313" key="6">
    <source>
        <dbReference type="EMBL" id="AWL06942.1"/>
    </source>
</evidence>
<dbReference type="PROSITE" id="PS52015">
    <property type="entry name" value="TONB_CTD"/>
    <property type="match status" value="1"/>
</dbReference>
<dbReference type="Proteomes" id="UP000245820">
    <property type="component" value="Chromosome"/>
</dbReference>
<proteinExistence type="predicted"/>
<evidence type="ECO:0000256" key="3">
    <source>
        <dbReference type="ARBA" id="ARBA00022989"/>
    </source>
</evidence>
<dbReference type="Pfam" id="PF03544">
    <property type="entry name" value="TonB_C"/>
    <property type="match status" value="1"/>
</dbReference>
<feature type="domain" description="TonB C-terminal" evidence="5">
    <location>
        <begin position="27"/>
        <end position="121"/>
    </location>
</feature>
<dbReference type="GO" id="GO:0055085">
    <property type="term" value="P:transmembrane transport"/>
    <property type="evidence" value="ECO:0007669"/>
    <property type="project" value="InterPro"/>
</dbReference>
<evidence type="ECO:0000256" key="1">
    <source>
        <dbReference type="ARBA" id="ARBA00004167"/>
    </source>
</evidence>
<keyword evidence="2" id="KW-0812">Transmembrane</keyword>
<gene>
    <name evidence="6" type="ORF">DIR46_22575</name>
</gene>
<dbReference type="KEGG" id="mtim:DIR46_22575"/>
<dbReference type="OrthoDB" id="5365194at2"/>
<name>A0A2S2DNJ9_9BURK</name>
<protein>
    <recommendedName>
        <fullName evidence="5">TonB C-terminal domain-containing protein</fullName>
    </recommendedName>
</protein>
<dbReference type="SMART" id="SM00671">
    <property type="entry name" value="SEL1"/>
    <property type="match status" value="6"/>
</dbReference>
<keyword evidence="4" id="KW-0472">Membrane</keyword>
<dbReference type="InterPro" id="IPR037682">
    <property type="entry name" value="TonB_C"/>
</dbReference>